<keyword evidence="2" id="KW-0812">Transmembrane</keyword>
<comment type="caution">
    <text evidence="5">The sequence shown here is derived from an EMBL/GenBank/DDBJ whole genome shotgun (WGS) entry which is preliminary data.</text>
</comment>
<evidence type="ECO:0000313" key="6">
    <source>
        <dbReference type="Proteomes" id="UP000245207"/>
    </source>
</evidence>
<evidence type="ECO:0000313" key="5">
    <source>
        <dbReference type="EMBL" id="PWA59695.1"/>
    </source>
</evidence>
<evidence type="ECO:0000256" key="2">
    <source>
        <dbReference type="SAM" id="Phobius"/>
    </source>
</evidence>
<feature type="chain" id="PRO_5015539702" description="DUF1664 domain-containing protein" evidence="3">
    <location>
        <begin position="23"/>
        <end position="304"/>
    </location>
</feature>
<dbReference type="EMBL" id="PKPP01005555">
    <property type="protein sequence ID" value="PWA59695.1"/>
    <property type="molecule type" value="Genomic_DNA"/>
</dbReference>
<feature type="domain" description="DUF1664" evidence="4">
    <location>
        <begin position="89"/>
        <end position="198"/>
    </location>
</feature>
<dbReference type="Proteomes" id="UP000245207">
    <property type="component" value="Unassembled WGS sequence"/>
</dbReference>
<dbReference type="PANTHER" id="PTHR47289">
    <property type="entry name" value="TRANSCRIPTION FACTOR, PUTATIVE (DUF1664)-RELATED"/>
    <property type="match status" value="1"/>
</dbReference>
<reference evidence="5 6" key="1">
    <citation type="journal article" date="2018" name="Mol. Plant">
        <title>The genome of Artemisia annua provides insight into the evolution of Asteraceae family and artemisinin biosynthesis.</title>
        <authorList>
            <person name="Shen Q."/>
            <person name="Zhang L."/>
            <person name="Liao Z."/>
            <person name="Wang S."/>
            <person name="Yan T."/>
            <person name="Shi P."/>
            <person name="Liu M."/>
            <person name="Fu X."/>
            <person name="Pan Q."/>
            <person name="Wang Y."/>
            <person name="Lv Z."/>
            <person name="Lu X."/>
            <person name="Zhang F."/>
            <person name="Jiang W."/>
            <person name="Ma Y."/>
            <person name="Chen M."/>
            <person name="Hao X."/>
            <person name="Li L."/>
            <person name="Tang Y."/>
            <person name="Lv G."/>
            <person name="Zhou Y."/>
            <person name="Sun X."/>
            <person name="Brodelius P.E."/>
            <person name="Rose J.K.C."/>
            <person name="Tang K."/>
        </authorList>
    </citation>
    <scope>NUCLEOTIDE SEQUENCE [LARGE SCALE GENOMIC DNA]</scope>
    <source>
        <strain evidence="6">cv. Huhao1</strain>
        <tissue evidence="5">Leaf</tissue>
    </source>
</reference>
<evidence type="ECO:0000259" key="4">
    <source>
        <dbReference type="Pfam" id="PF07889"/>
    </source>
</evidence>
<feature type="compositionally biased region" description="Polar residues" evidence="1">
    <location>
        <begin position="264"/>
        <end position="274"/>
    </location>
</feature>
<organism evidence="5 6">
    <name type="scientific">Artemisia annua</name>
    <name type="common">Sweet wormwood</name>
    <dbReference type="NCBI Taxonomy" id="35608"/>
    <lineage>
        <taxon>Eukaryota</taxon>
        <taxon>Viridiplantae</taxon>
        <taxon>Streptophyta</taxon>
        <taxon>Embryophyta</taxon>
        <taxon>Tracheophyta</taxon>
        <taxon>Spermatophyta</taxon>
        <taxon>Magnoliopsida</taxon>
        <taxon>eudicotyledons</taxon>
        <taxon>Gunneridae</taxon>
        <taxon>Pentapetalae</taxon>
        <taxon>asterids</taxon>
        <taxon>campanulids</taxon>
        <taxon>Asterales</taxon>
        <taxon>Asteraceae</taxon>
        <taxon>Asteroideae</taxon>
        <taxon>Anthemideae</taxon>
        <taxon>Artemisiinae</taxon>
        <taxon>Artemisia</taxon>
    </lineage>
</organism>
<keyword evidence="2" id="KW-1133">Transmembrane helix</keyword>
<keyword evidence="2" id="KW-0472">Membrane</keyword>
<dbReference type="OrthoDB" id="544175at2759"/>
<evidence type="ECO:0000256" key="3">
    <source>
        <dbReference type="SAM" id="SignalP"/>
    </source>
</evidence>
<gene>
    <name evidence="5" type="ORF">CTI12_AA364170</name>
</gene>
<dbReference type="Pfam" id="PF07889">
    <property type="entry name" value="DUF1664"/>
    <property type="match status" value="1"/>
</dbReference>
<feature type="signal peptide" evidence="3">
    <location>
        <begin position="1"/>
        <end position="22"/>
    </location>
</feature>
<feature type="transmembrane region" description="Helical" evidence="2">
    <location>
        <begin position="92"/>
        <end position="108"/>
    </location>
</feature>
<name>A0A2U1MEL5_ARTAN</name>
<accession>A0A2U1MEL5</accession>
<keyword evidence="6" id="KW-1185">Reference proteome</keyword>
<evidence type="ECO:0000256" key="1">
    <source>
        <dbReference type="SAM" id="MobiDB-lite"/>
    </source>
</evidence>
<dbReference type="AlphaFoldDB" id="A0A2U1MEL5"/>
<keyword evidence="3" id="KW-0732">Signal</keyword>
<dbReference type="STRING" id="35608.A0A2U1MEL5"/>
<proteinExistence type="predicted"/>
<dbReference type="InterPro" id="IPR012458">
    <property type="entry name" value="DUF1664"/>
</dbReference>
<feature type="region of interest" description="Disordered" evidence="1">
    <location>
        <begin position="254"/>
        <end position="274"/>
    </location>
</feature>
<sequence>MALPLGKLTIIIGAGLVGSVLAKEGGLFELFSGANKVLKILKTDDKPASSSKPVNDSLLQQVNSLRQELQLLSSNRPLTIVTSNNSGGANKYTIVIIVAVTGYGYFWWKGWKLPDMMFATKRSLTDATNAVAKQLETVYSSLATTKRHLSSRIDRVNCSLDEFAEITASTQDEVHALHTTVKALDVQAVHARVSTLENLSSSSVPALEAPQRTMSLPPVQIEEIQPSPSVSPSTRRPLESAVSVASGLRVLHENPDVAEARNTPRASSNGLNITEDAGSTSRVFGRTFSGLSSVFMRGRPPTGQ</sequence>
<dbReference type="PANTHER" id="PTHR47289:SF2">
    <property type="entry name" value="TRANSCRIPTION FACTOR, PUTATIVE (DUF1664)-RELATED"/>
    <property type="match status" value="1"/>
</dbReference>
<protein>
    <recommendedName>
        <fullName evidence="4">DUF1664 domain-containing protein</fullName>
    </recommendedName>
</protein>